<proteinExistence type="predicted"/>
<evidence type="ECO:0000256" key="1">
    <source>
        <dbReference type="SAM" id="SignalP"/>
    </source>
</evidence>
<reference evidence="2" key="1">
    <citation type="submission" date="2019-12" db="EMBL/GenBank/DDBJ databases">
        <title>An insight into the sialome of adult female Ixodes ricinus ticks feeding for 6 days.</title>
        <authorList>
            <person name="Perner J."/>
            <person name="Ribeiro J.M.C."/>
        </authorList>
    </citation>
    <scope>NUCLEOTIDE SEQUENCE</scope>
    <source>
        <strain evidence="2">Semi-engorged</strain>
        <tissue evidence="2">Salivary glands</tissue>
    </source>
</reference>
<protein>
    <recommendedName>
        <fullName evidence="3">Secreted protein</fullName>
    </recommendedName>
</protein>
<evidence type="ECO:0000313" key="2">
    <source>
        <dbReference type="EMBL" id="MXU85038.1"/>
    </source>
</evidence>
<dbReference type="AlphaFoldDB" id="A0A6B0U0F5"/>
<evidence type="ECO:0008006" key="3">
    <source>
        <dbReference type="Google" id="ProtNLM"/>
    </source>
</evidence>
<organism evidence="2">
    <name type="scientific">Ixodes ricinus</name>
    <name type="common">Common tick</name>
    <name type="synonym">Acarus ricinus</name>
    <dbReference type="NCBI Taxonomy" id="34613"/>
    <lineage>
        <taxon>Eukaryota</taxon>
        <taxon>Metazoa</taxon>
        <taxon>Ecdysozoa</taxon>
        <taxon>Arthropoda</taxon>
        <taxon>Chelicerata</taxon>
        <taxon>Arachnida</taxon>
        <taxon>Acari</taxon>
        <taxon>Parasitiformes</taxon>
        <taxon>Ixodida</taxon>
        <taxon>Ixodoidea</taxon>
        <taxon>Ixodidae</taxon>
        <taxon>Ixodinae</taxon>
        <taxon>Ixodes</taxon>
    </lineage>
</organism>
<dbReference type="EMBL" id="GIFC01002955">
    <property type="protein sequence ID" value="MXU85038.1"/>
    <property type="molecule type" value="Transcribed_RNA"/>
</dbReference>
<feature type="signal peptide" evidence="1">
    <location>
        <begin position="1"/>
        <end position="21"/>
    </location>
</feature>
<name>A0A6B0U0F5_IXORI</name>
<accession>A0A6B0U0F5</accession>
<keyword evidence="1" id="KW-0732">Signal</keyword>
<sequence>MACRLLSSCRMMISLVSLLSSRIFSRMDLGTSGMTQRIRVIRVAIRFSKMTTNANFQTRISQYWAVRLYWFSTQGGVRWSEYLQ</sequence>
<feature type="chain" id="PRO_5025456902" description="Secreted protein" evidence="1">
    <location>
        <begin position="22"/>
        <end position="84"/>
    </location>
</feature>